<name>B0D345_LACBS</name>
<dbReference type="GeneID" id="6073858"/>
<gene>
    <name evidence="3" type="ORF">LACBIDRAFT_324813</name>
</gene>
<dbReference type="InParanoid" id="B0D345"/>
<proteinExistence type="predicted"/>
<dbReference type="Proteomes" id="UP000001194">
    <property type="component" value="Unassembled WGS sequence"/>
</dbReference>
<dbReference type="KEGG" id="lbc:LACBIDRAFT_324813"/>
<feature type="region of interest" description="Disordered" evidence="1">
    <location>
        <begin position="1"/>
        <end position="38"/>
    </location>
</feature>
<keyword evidence="4" id="KW-1185">Reference proteome</keyword>
<dbReference type="STRING" id="486041.B0D345"/>
<dbReference type="OrthoDB" id="3352225at2759"/>
<dbReference type="EMBL" id="DS547096">
    <property type="protein sequence ID" value="EDR10855.1"/>
    <property type="molecule type" value="Genomic_DNA"/>
</dbReference>
<feature type="compositionally biased region" description="Polar residues" evidence="1">
    <location>
        <begin position="27"/>
        <end position="38"/>
    </location>
</feature>
<dbReference type="AlphaFoldDB" id="B0D345"/>
<evidence type="ECO:0000313" key="3">
    <source>
        <dbReference type="EMBL" id="EDR10855.1"/>
    </source>
</evidence>
<feature type="domain" description="DUF6699" evidence="2">
    <location>
        <begin position="289"/>
        <end position="423"/>
    </location>
</feature>
<feature type="region of interest" description="Disordered" evidence="1">
    <location>
        <begin position="452"/>
        <end position="476"/>
    </location>
</feature>
<reference evidence="3 4" key="1">
    <citation type="journal article" date="2008" name="Nature">
        <title>The genome of Laccaria bicolor provides insights into mycorrhizal symbiosis.</title>
        <authorList>
            <person name="Martin F."/>
            <person name="Aerts A."/>
            <person name="Ahren D."/>
            <person name="Brun A."/>
            <person name="Danchin E.G.J."/>
            <person name="Duchaussoy F."/>
            <person name="Gibon J."/>
            <person name="Kohler A."/>
            <person name="Lindquist E."/>
            <person name="Pereda V."/>
            <person name="Salamov A."/>
            <person name="Shapiro H.J."/>
            <person name="Wuyts J."/>
            <person name="Blaudez D."/>
            <person name="Buee M."/>
            <person name="Brokstein P."/>
            <person name="Canbaeck B."/>
            <person name="Cohen D."/>
            <person name="Courty P.E."/>
            <person name="Coutinho P.M."/>
            <person name="Delaruelle C."/>
            <person name="Detter J.C."/>
            <person name="Deveau A."/>
            <person name="DiFazio S."/>
            <person name="Duplessis S."/>
            <person name="Fraissinet-Tachet L."/>
            <person name="Lucic E."/>
            <person name="Frey-Klett P."/>
            <person name="Fourrey C."/>
            <person name="Feussner I."/>
            <person name="Gay G."/>
            <person name="Grimwood J."/>
            <person name="Hoegger P.J."/>
            <person name="Jain P."/>
            <person name="Kilaru S."/>
            <person name="Labbe J."/>
            <person name="Lin Y.C."/>
            <person name="Legue V."/>
            <person name="Le Tacon F."/>
            <person name="Marmeisse R."/>
            <person name="Melayah D."/>
            <person name="Montanini B."/>
            <person name="Muratet M."/>
            <person name="Nehls U."/>
            <person name="Niculita-Hirzel H."/>
            <person name="Oudot-Le Secq M.P."/>
            <person name="Peter M."/>
            <person name="Quesneville H."/>
            <person name="Rajashekar B."/>
            <person name="Reich M."/>
            <person name="Rouhier N."/>
            <person name="Schmutz J."/>
            <person name="Yin T."/>
            <person name="Chalot M."/>
            <person name="Henrissat B."/>
            <person name="Kuees U."/>
            <person name="Lucas S."/>
            <person name="Van de Peer Y."/>
            <person name="Podila G.K."/>
            <person name="Polle A."/>
            <person name="Pukkila P.J."/>
            <person name="Richardson P.M."/>
            <person name="Rouze P."/>
            <person name="Sanders I.R."/>
            <person name="Stajich J.E."/>
            <person name="Tunlid A."/>
            <person name="Tuskan G."/>
            <person name="Grigoriev I.V."/>
        </authorList>
    </citation>
    <scope>NUCLEOTIDE SEQUENCE [LARGE SCALE GENOMIC DNA]</scope>
    <source>
        <strain evidence="4">S238N-H82 / ATCC MYA-4686</strain>
    </source>
</reference>
<sequence length="699" mass="77020">MSRNVTPFIPPLPSPHNSPLPSAPVIPQQNPNEPVSPTWYQYSNPGAYPVYPTSPAVNMNGGYIPPYMSPIGQAPGFIPPTPLPPSASAFPAGVSQDYTGYPPTYPFAQPQQQQRQPQWAVPPVAAPPFGSYSQPMYSAPLPQQAAPQFGTPWTAGGGRPLYPAFGGQPMQQPQQQPMSAPGYGLGFGMPPAWAAQHFTPGPAMQPDLWGIQQALGGQPPPAGGAQPPPMHGPLHRAETHVGDRMDPFMTGDHYGPVLEPFLIRIVRAEVKLNPLIEPVPDTGPERAFLKWNMLFHTSLVQRSTDPAHVSWSNGRNAPATFPRVSSMRIISEVYPWMIEVRAQTEGTGVTCGEVIEAIYHDMQRLTQKEDYDRLSAPQKRSLADAYRHNRSRTNGVPGGTLGEGMKRLDFLRDKVTFGGIENNEAVVERICGAPLPCTFVLRCQHMFPMTQQEARDHAARQQQRARSHSGNLSAHGSPNPAVVTWLWAGGYCQPSRLVGLEDRRLPSKDNLEEARLKKQEPLVVPEESLVDCVFLGGHLSTIAVKLLSTLSALHTKDYVRELDLWSRQLEVSIFNPFLMSEFNNLFNELKPSGEGEKIPNDSDVTLAPIPENILAFRTITTLLAQLPRATQLKRIDYLDDHIQSRSKRRILKISDAFAHLAAAEHGVTAVTTNLIGRSWLPLMDHTVIKRPSLDIVQDS</sequence>
<organism evidence="4">
    <name type="scientific">Laccaria bicolor (strain S238N-H82 / ATCC MYA-4686)</name>
    <name type="common">Bicoloured deceiver</name>
    <name type="synonym">Laccaria laccata var. bicolor</name>
    <dbReference type="NCBI Taxonomy" id="486041"/>
    <lineage>
        <taxon>Eukaryota</taxon>
        <taxon>Fungi</taxon>
        <taxon>Dikarya</taxon>
        <taxon>Basidiomycota</taxon>
        <taxon>Agaricomycotina</taxon>
        <taxon>Agaricomycetes</taxon>
        <taxon>Agaricomycetidae</taxon>
        <taxon>Agaricales</taxon>
        <taxon>Agaricineae</taxon>
        <taxon>Hydnangiaceae</taxon>
        <taxon>Laccaria</taxon>
    </lineage>
</organism>
<protein>
    <submittedName>
        <fullName evidence="3">Predicted protein</fullName>
    </submittedName>
</protein>
<accession>B0D345</accession>
<dbReference type="RefSeq" id="XP_001878156.1">
    <property type="nucleotide sequence ID" value="XM_001878121.1"/>
</dbReference>
<dbReference type="HOGENOM" id="CLU_394341_0_0_1"/>
<evidence type="ECO:0000313" key="4">
    <source>
        <dbReference type="Proteomes" id="UP000001194"/>
    </source>
</evidence>
<dbReference type="InterPro" id="IPR046522">
    <property type="entry name" value="DUF6699"/>
</dbReference>
<evidence type="ECO:0000256" key="1">
    <source>
        <dbReference type="SAM" id="MobiDB-lite"/>
    </source>
</evidence>
<evidence type="ECO:0000259" key="2">
    <source>
        <dbReference type="Pfam" id="PF20415"/>
    </source>
</evidence>
<feature type="compositionally biased region" description="Pro residues" evidence="1">
    <location>
        <begin position="8"/>
        <end position="24"/>
    </location>
</feature>
<dbReference type="Pfam" id="PF20415">
    <property type="entry name" value="DUF6699"/>
    <property type="match status" value="1"/>
</dbReference>